<evidence type="ECO:0000313" key="7">
    <source>
        <dbReference type="Proteomes" id="UP000267630"/>
    </source>
</evidence>
<dbReference type="InterPro" id="IPR001647">
    <property type="entry name" value="HTH_TetR"/>
</dbReference>
<dbReference type="PANTHER" id="PTHR47506:SF10">
    <property type="entry name" value="TRANSCRIPTIONAL REGULATORY PROTEIN"/>
    <property type="match status" value="1"/>
</dbReference>
<gene>
    <name evidence="6" type="primary">acnR</name>
    <name evidence="6" type="ORF">NCTC9997_03369</name>
</gene>
<dbReference type="GO" id="GO:0003677">
    <property type="term" value="F:DNA binding"/>
    <property type="evidence" value="ECO:0007669"/>
    <property type="project" value="UniProtKB-UniRule"/>
</dbReference>
<evidence type="ECO:0000256" key="4">
    <source>
        <dbReference type="PROSITE-ProRule" id="PRU00335"/>
    </source>
</evidence>
<sequence length="191" mass="20533">MAAMARNKAFDEHEVLEQAIKVFADRGFSGASTDTLLKAMGISRQSLYDTFGDKRQLYLRALSRYTDDSVSDIIRSMAQVTSAKAALAHALMTFARRPAEEGCLGVSAICEFGISDPDIVATGELASRRLLAALEARIHQGQQSGEIDAHLAPDAAARYLGTLLNGLKVSARAGAPAESLRQIIDIALRKL</sequence>
<evidence type="ECO:0000256" key="3">
    <source>
        <dbReference type="ARBA" id="ARBA00023163"/>
    </source>
</evidence>
<keyword evidence="3" id="KW-0804">Transcription</keyword>
<name>A0A7Z9CRW3_RAOTE</name>
<dbReference type="Gene3D" id="1.10.357.10">
    <property type="entry name" value="Tetracycline Repressor, domain 2"/>
    <property type="match status" value="1"/>
</dbReference>
<evidence type="ECO:0000256" key="1">
    <source>
        <dbReference type="ARBA" id="ARBA00023015"/>
    </source>
</evidence>
<dbReference type="AlphaFoldDB" id="A0A7Z9CRW3"/>
<dbReference type="SUPFAM" id="SSF48498">
    <property type="entry name" value="Tetracyclin repressor-like, C-terminal domain"/>
    <property type="match status" value="1"/>
</dbReference>
<dbReference type="Gene3D" id="1.10.10.60">
    <property type="entry name" value="Homeodomain-like"/>
    <property type="match status" value="1"/>
</dbReference>
<dbReference type="InterPro" id="IPR036271">
    <property type="entry name" value="Tet_transcr_reg_TetR-rel_C_sf"/>
</dbReference>
<protein>
    <submittedName>
        <fullName evidence="6">TetR family transcriptional regulator</fullName>
    </submittedName>
</protein>
<proteinExistence type="predicted"/>
<evidence type="ECO:0000256" key="2">
    <source>
        <dbReference type="ARBA" id="ARBA00023125"/>
    </source>
</evidence>
<feature type="domain" description="HTH tetR-type" evidence="5">
    <location>
        <begin position="9"/>
        <end position="69"/>
    </location>
</feature>
<dbReference type="EMBL" id="LR134253">
    <property type="protein sequence ID" value="VED50695.1"/>
    <property type="molecule type" value="Genomic_DNA"/>
</dbReference>
<evidence type="ECO:0000313" key="6">
    <source>
        <dbReference type="EMBL" id="VED50695.1"/>
    </source>
</evidence>
<dbReference type="InterPro" id="IPR009057">
    <property type="entry name" value="Homeodomain-like_sf"/>
</dbReference>
<accession>A0A7Z9CRW3</accession>
<dbReference type="Pfam" id="PF00440">
    <property type="entry name" value="TetR_N"/>
    <property type="match status" value="1"/>
</dbReference>
<dbReference type="SUPFAM" id="SSF46689">
    <property type="entry name" value="Homeodomain-like"/>
    <property type="match status" value="1"/>
</dbReference>
<dbReference type="InterPro" id="IPR011075">
    <property type="entry name" value="TetR_C"/>
</dbReference>
<dbReference type="Pfam" id="PF16925">
    <property type="entry name" value="TetR_C_13"/>
    <property type="match status" value="1"/>
</dbReference>
<dbReference type="PROSITE" id="PS50977">
    <property type="entry name" value="HTH_TETR_2"/>
    <property type="match status" value="1"/>
</dbReference>
<dbReference type="PRINTS" id="PR00455">
    <property type="entry name" value="HTHTETR"/>
</dbReference>
<evidence type="ECO:0000259" key="5">
    <source>
        <dbReference type="PROSITE" id="PS50977"/>
    </source>
</evidence>
<keyword evidence="1" id="KW-0805">Transcription regulation</keyword>
<keyword evidence="2 4" id="KW-0238">DNA-binding</keyword>
<feature type="DNA-binding region" description="H-T-H motif" evidence="4">
    <location>
        <begin position="32"/>
        <end position="51"/>
    </location>
</feature>
<dbReference type="Proteomes" id="UP000267630">
    <property type="component" value="Chromosome 3"/>
</dbReference>
<reference evidence="6 7" key="1">
    <citation type="submission" date="2018-12" db="EMBL/GenBank/DDBJ databases">
        <authorList>
            <consortium name="Pathogen Informatics"/>
        </authorList>
    </citation>
    <scope>NUCLEOTIDE SEQUENCE [LARGE SCALE GENOMIC DNA]</scope>
    <source>
        <strain evidence="6 7">NCTC9997</strain>
    </source>
</reference>
<keyword evidence="7" id="KW-1185">Reference proteome</keyword>
<organism evidence="6 7">
    <name type="scientific">Raoultella terrigena</name>
    <name type="common">Klebsiella terrigena</name>
    <dbReference type="NCBI Taxonomy" id="577"/>
    <lineage>
        <taxon>Bacteria</taxon>
        <taxon>Pseudomonadati</taxon>
        <taxon>Pseudomonadota</taxon>
        <taxon>Gammaproteobacteria</taxon>
        <taxon>Enterobacterales</taxon>
        <taxon>Enterobacteriaceae</taxon>
        <taxon>Klebsiella/Raoultella group</taxon>
        <taxon>Raoultella</taxon>
    </lineage>
</organism>
<dbReference type="PANTHER" id="PTHR47506">
    <property type="entry name" value="TRANSCRIPTIONAL REGULATORY PROTEIN"/>
    <property type="match status" value="1"/>
</dbReference>